<dbReference type="Pfam" id="PF14380">
    <property type="entry name" value="WAK_assoc"/>
    <property type="match status" value="1"/>
</dbReference>
<keyword evidence="6" id="KW-0472">Membrane</keyword>
<protein>
    <recommendedName>
        <fullName evidence="2">non-specific serine/threonine protein kinase</fullName>
        <ecNumber evidence="2">2.7.11.1</ecNumber>
    </recommendedName>
</protein>
<comment type="catalytic activity">
    <reaction evidence="8">
        <text>L-threonyl-[protein] + ATP = O-phospho-L-threonyl-[protein] + ADP + H(+)</text>
        <dbReference type="Rhea" id="RHEA:46608"/>
        <dbReference type="Rhea" id="RHEA-COMP:11060"/>
        <dbReference type="Rhea" id="RHEA-COMP:11605"/>
        <dbReference type="ChEBI" id="CHEBI:15378"/>
        <dbReference type="ChEBI" id="CHEBI:30013"/>
        <dbReference type="ChEBI" id="CHEBI:30616"/>
        <dbReference type="ChEBI" id="CHEBI:61977"/>
        <dbReference type="ChEBI" id="CHEBI:456216"/>
        <dbReference type="EC" id="2.7.11.1"/>
    </reaction>
</comment>
<feature type="domain" description="Wall-associated receptor kinase C-terminal" evidence="12">
    <location>
        <begin position="182"/>
        <end position="254"/>
    </location>
</feature>
<dbReference type="PANTHER" id="PTHR33138:SF72">
    <property type="entry name" value="WALL-ASSOCIATED RECEPTOR KINASE CARBOXY-TERMINAL PROTEIN"/>
    <property type="match status" value="1"/>
</dbReference>
<dbReference type="EMBL" id="VEPZ02001541">
    <property type="protein sequence ID" value="KAE8668953.1"/>
    <property type="molecule type" value="Genomic_DNA"/>
</dbReference>
<evidence type="ECO:0000256" key="8">
    <source>
        <dbReference type="ARBA" id="ARBA00047899"/>
    </source>
</evidence>
<feature type="signal peptide" evidence="10">
    <location>
        <begin position="1"/>
        <end position="30"/>
    </location>
</feature>
<keyword evidence="14" id="KW-1185">Reference proteome</keyword>
<evidence type="ECO:0000256" key="9">
    <source>
        <dbReference type="ARBA" id="ARBA00048679"/>
    </source>
</evidence>
<gene>
    <name evidence="13" type="ORF">F3Y22_tig00112281pilonHSYRG00277</name>
</gene>
<comment type="subcellular location">
    <subcellularLocation>
        <location evidence="1">Membrane</location>
        <topology evidence="1">Single-pass membrane protein</topology>
    </subcellularLocation>
</comment>
<name>A0A6A2X278_HIBSY</name>
<dbReference type="Proteomes" id="UP000436088">
    <property type="component" value="Unassembled WGS sequence"/>
</dbReference>
<dbReference type="GO" id="GO:0030247">
    <property type="term" value="F:polysaccharide binding"/>
    <property type="evidence" value="ECO:0007669"/>
    <property type="project" value="InterPro"/>
</dbReference>
<dbReference type="PANTHER" id="PTHR33138">
    <property type="entry name" value="OS01G0690200 PROTEIN"/>
    <property type="match status" value="1"/>
</dbReference>
<evidence type="ECO:0000256" key="1">
    <source>
        <dbReference type="ARBA" id="ARBA00004167"/>
    </source>
</evidence>
<keyword evidence="5" id="KW-1133">Transmembrane helix</keyword>
<evidence type="ECO:0000313" key="13">
    <source>
        <dbReference type="EMBL" id="KAE8668953.1"/>
    </source>
</evidence>
<dbReference type="EC" id="2.7.11.1" evidence="2"/>
<keyword evidence="7" id="KW-0325">Glycoprotein</keyword>
<proteinExistence type="predicted"/>
<evidence type="ECO:0000313" key="14">
    <source>
        <dbReference type="Proteomes" id="UP000436088"/>
    </source>
</evidence>
<feature type="chain" id="PRO_5025525466" description="non-specific serine/threonine protein kinase" evidence="10">
    <location>
        <begin position="31"/>
        <end position="290"/>
    </location>
</feature>
<evidence type="ECO:0000259" key="12">
    <source>
        <dbReference type="Pfam" id="PF14380"/>
    </source>
</evidence>
<dbReference type="InterPro" id="IPR032872">
    <property type="entry name" value="WAK_assoc_C"/>
</dbReference>
<comment type="caution">
    <text evidence="13">The sequence shown here is derived from an EMBL/GenBank/DDBJ whole genome shotgun (WGS) entry which is preliminary data.</text>
</comment>
<evidence type="ECO:0000256" key="5">
    <source>
        <dbReference type="ARBA" id="ARBA00022989"/>
    </source>
</evidence>
<comment type="catalytic activity">
    <reaction evidence="9">
        <text>L-seryl-[protein] + ATP = O-phospho-L-seryl-[protein] + ADP + H(+)</text>
        <dbReference type="Rhea" id="RHEA:17989"/>
        <dbReference type="Rhea" id="RHEA-COMP:9863"/>
        <dbReference type="Rhea" id="RHEA-COMP:11604"/>
        <dbReference type="ChEBI" id="CHEBI:15378"/>
        <dbReference type="ChEBI" id="CHEBI:29999"/>
        <dbReference type="ChEBI" id="CHEBI:30616"/>
        <dbReference type="ChEBI" id="CHEBI:83421"/>
        <dbReference type="ChEBI" id="CHEBI:456216"/>
        <dbReference type="EC" id="2.7.11.1"/>
    </reaction>
</comment>
<keyword evidence="3" id="KW-0812">Transmembrane</keyword>
<dbReference type="GO" id="GO:0004674">
    <property type="term" value="F:protein serine/threonine kinase activity"/>
    <property type="evidence" value="ECO:0007669"/>
    <property type="project" value="UniProtKB-KW"/>
</dbReference>
<evidence type="ECO:0000256" key="4">
    <source>
        <dbReference type="ARBA" id="ARBA00022729"/>
    </source>
</evidence>
<accession>A0A6A2X278</accession>
<evidence type="ECO:0000256" key="3">
    <source>
        <dbReference type="ARBA" id="ARBA00022692"/>
    </source>
</evidence>
<reference evidence="13" key="1">
    <citation type="submission" date="2019-09" db="EMBL/GenBank/DDBJ databases">
        <title>Draft genome information of white flower Hibiscus syriacus.</title>
        <authorList>
            <person name="Kim Y.-M."/>
        </authorList>
    </citation>
    <scope>NUCLEOTIDE SEQUENCE [LARGE SCALE GENOMIC DNA]</scope>
    <source>
        <strain evidence="13">YM2019G1</strain>
    </source>
</reference>
<dbReference type="Pfam" id="PF13947">
    <property type="entry name" value="GUB_WAK_bind"/>
    <property type="match status" value="1"/>
</dbReference>
<feature type="domain" description="Wall-associated receptor kinase galacturonan-binding" evidence="11">
    <location>
        <begin position="36"/>
        <end position="102"/>
    </location>
</feature>
<dbReference type="InterPro" id="IPR025287">
    <property type="entry name" value="WAK_GUB"/>
</dbReference>
<evidence type="ECO:0000256" key="6">
    <source>
        <dbReference type="ARBA" id="ARBA00023136"/>
    </source>
</evidence>
<evidence type="ECO:0000256" key="2">
    <source>
        <dbReference type="ARBA" id="ARBA00012513"/>
    </source>
</evidence>
<organism evidence="13 14">
    <name type="scientific">Hibiscus syriacus</name>
    <name type="common">Rose of Sharon</name>
    <dbReference type="NCBI Taxonomy" id="106335"/>
    <lineage>
        <taxon>Eukaryota</taxon>
        <taxon>Viridiplantae</taxon>
        <taxon>Streptophyta</taxon>
        <taxon>Embryophyta</taxon>
        <taxon>Tracheophyta</taxon>
        <taxon>Spermatophyta</taxon>
        <taxon>Magnoliopsida</taxon>
        <taxon>eudicotyledons</taxon>
        <taxon>Gunneridae</taxon>
        <taxon>Pentapetalae</taxon>
        <taxon>rosids</taxon>
        <taxon>malvids</taxon>
        <taxon>Malvales</taxon>
        <taxon>Malvaceae</taxon>
        <taxon>Malvoideae</taxon>
        <taxon>Hibiscus</taxon>
    </lineage>
</organism>
<evidence type="ECO:0000259" key="11">
    <source>
        <dbReference type="Pfam" id="PF13947"/>
    </source>
</evidence>
<dbReference type="GO" id="GO:0016020">
    <property type="term" value="C:membrane"/>
    <property type="evidence" value="ECO:0007669"/>
    <property type="project" value="UniProtKB-SubCell"/>
</dbReference>
<evidence type="ECO:0000256" key="10">
    <source>
        <dbReference type="SAM" id="SignalP"/>
    </source>
</evidence>
<dbReference type="AlphaFoldDB" id="A0A6A2X278"/>
<evidence type="ECO:0000256" key="7">
    <source>
        <dbReference type="ARBA" id="ARBA00023180"/>
    </source>
</evidence>
<keyword evidence="4 10" id="KW-0732">Signal</keyword>
<dbReference type="OrthoDB" id="4062651at2759"/>
<sequence>MHPSSLPFKLWFFIFILSLLFNFSPKYVFANSFLSCSFLASCGSISNISYPFWGLELDRPESCGYPGFRIDCNDNEPEITIMNVTYRVLEINNTSKTLNVSRTDYRDNNCPTAFQNSTSGNSPFRYAPDTRYISLYYGCQPPTVAENLTSNTQISNQFECTISERNMIAYYAIGDFRGTAVGDYLGLCSDSVIIPVQNSQISFLEENQNPRALEEAVEVGFFFQWSANDSQCDACLNDGGQCGFNLTTDEFECYHCPESESDLCTKRSPGTSSFYVTPVEISRELMNNSD</sequence>